<feature type="region of interest" description="Disordered" evidence="1">
    <location>
        <begin position="1"/>
        <end position="82"/>
    </location>
</feature>
<feature type="compositionally biased region" description="Basic and acidic residues" evidence="1">
    <location>
        <begin position="1"/>
        <end position="18"/>
    </location>
</feature>
<name>A0A6G4XCZ8_9ACTN</name>
<keyword evidence="3" id="KW-1185">Reference proteome</keyword>
<dbReference type="RefSeq" id="WP_165330914.1">
    <property type="nucleotide sequence ID" value="NZ_JAAKZW010000014.1"/>
</dbReference>
<dbReference type="AlphaFoldDB" id="A0A6G4XCZ8"/>
<organism evidence="2 3">
    <name type="scientific">Streptomyces mesophilus</name>
    <dbReference type="NCBI Taxonomy" id="1775132"/>
    <lineage>
        <taxon>Bacteria</taxon>
        <taxon>Bacillati</taxon>
        <taxon>Actinomycetota</taxon>
        <taxon>Actinomycetes</taxon>
        <taxon>Kitasatosporales</taxon>
        <taxon>Streptomycetaceae</taxon>
        <taxon>Streptomyces</taxon>
    </lineage>
</organism>
<accession>A0A6G4XCZ8</accession>
<proteinExistence type="predicted"/>
<dbReference type="EMBL" id="JAAKZW010000014">
    <property type="protein sequence ID" value="NGO75436.1"/>
    <property type="molecule type" value="Genomic_DNA"/>
</dbReference>
<comment type="caution">
    <text evidence="2">The sequence shown here is derived from an EMBL/GenBank/DDBJ whole genome shotgun (WGS) entry which is preliminary data.</text>
</comment>
<protein>
    <submittedName>
        <fullName evidence="2">Uncharacterized protein</fullName>
    </submittedName>
</protein>
<feature type="compositionally biased region" description="Polar residues" evidence="1">
    <location>
        <begin position="61"/>
        <end position="73"/>
    </location>
</feature>
<sequence>MTDENRKKTDEPEAEQHGRPNVPRGDSAVDQALIELEEAETGSPSGGRRKWGREGEAGDTLTPNQRAQQQAQESGEDSQDGS</sequence>
<gene>
    <name evidence="2" type="ORF">G6045_07055</name>
</gene>
<reference evidence="2 3" key="1">
    <citation type="submission" date="2020-02" db="EMBL/GenBank/DDBJ databases">
        <title>Whole-genome analyses of novel actinobacteria.</title>
        <authorList>
            <person name="Sahin N."/>
            <person name="Tokatli A."/>
        </authorList>
    </citation>
    <scope>NUCLEOTIDE SEQUENCE [LARGE SCALE GENOMIC DNA]</scope>
    <source>
        <strain evidence="2 3">YC504</strain>
    </source>
</reference>
<evidence type="ECO:0000256" key="1">
    <source>
        <dbReference type="SAM" id="MobiDB-lite"/>
    </source>
</evidence>
<evidence type="ECO:0000313" key="3">
    <source>
        <dbReference type="Proteomes" id="UP000481109"/>
    </source>
</evidence>
<evidence type="ECO:0000313" key="2">
    <source>
        <dbReference type="EMBL" id="NGO75436.1"/>
    </source>
</evidence>
<dbReference type="Proteomes" id="UP000481109">
    <property type="component" value="Unassembled WGS sequence"/>
</dbReference>